<dbReference type="InterPro" id="IPR006140">
    <property type="entry name" value="D-isomer_DH_NAD-bd"/>
</dbReference>
<feature type="domain" description="D-isomer specific 2-hydroxyacid dehydrogenase catalytic" evidence="5">
    <location>
        <begin position="25"/>
        <end position="315"/>
    </location>
</feature>
<dbReference type="Gene3D" id="3.40.50.720">
    <property type="entry name" value="NAD(P)-binding Rossmann-like Domain"/>
    <property type="match status" value="2"/>
</dbReference>
<keyword evidence="8" id="KW-1185">Reference proteome</keyword>
<feature type="domain" description="D-isomer specific 2-hydroxyacid dehydrogenase NAD-binding" evidence="6">
    <location>
        <begin position="111"/>
        <end position="288"/>
    </location>
</feature>
<evidence type="ECO:0000313" key="8">
    <source>
        <dbReference type="Proteomes" id="UP000518878"/>
    </source>
</evidence>
<dbReference type="Proteomes" id="UP000518878">
    <property type="component" value="Unassembled WGS sequence"/>
</dbReference>
<evidence type="ECO:0000256" key="1">
    <source>
        <dbReference type="ARBA" id="ARBA00005854"/>
    </source>
</evidence>
<dbReference type="SUPFAM" id="SSF52283">
    <property type="entry name" value="Formate/glycerate dehydrogenase catalytic domain-like"/>
    <property type="match status" value="1"/>
</dbReference>
<dbReference type="EMBL" id="JAAQTL010000001">
    <property type="protein sequence ID" value="NID14163.1"/>
    <property type="molecule type" value="Genomic_DNA"/>
</dbReference>
<proteinExistence type="inferred from homology"/>
<dbReference type="Pfam" id="PF00389">
    <property type="entry name" value="2-Hacid_dh"/>
    <property type="match status" value="1"/>
</dbReference>
<dbReference type="RefSeq" id="WP_166697889.1">
    <property type="nucleotide sequence ID" value="NZ_JAAQTL010000001.1"/>
</dbReference>
<reference evidence="7 8" key="1">
    <citation type="journal article" date="2006" name="Int. J. Syst. Evol. Microbiol.">
        <title>Dyella yeojuensis sp. nov., isolated from greenhouse soil in Korea.</title>
        <authorList>
            <person name="Kim B.Y."/>
            <person name="Weon H.Y."/>
            <person name="Lee K.H."/>
            <person name="Seok S.J."/>
            <person name="Kwon S.W."/>
            <person name="Go S.J."/>
            <person name="Stackebrandt E."/>
        </authorList>
    </citation>
    <scope>NUCLEOTIDE SEQUENCE [LARGE SCALE GENOMIC DNA]</scope>
    <source>
        <strain evidence="7 8">DSM 17673</strain>
    </source>
</reference>
<evidence type="ECO:0000313" key="7">
    <source>
        <dbReference type="EMBL" id="NID14163.1"/>
    </source>
</evidence>
<keyword evidence="3" id="KW-0520">NAD</keyword>
<gene>
    <name evidence="7" type="ORF">HBF32_01615</name>
</gene>
<dbReference type="CDD" id="cd05301">
    <property type="entry name" value="GDH"/>
    <property type="match status" value="1"/>
</dbReference>
<dbReference type="InterPro" id="IPR029752">
    <property type="entry name" value="D-isomer_DH_CS1"/>
</dbReference>
<comment type="similarity">
    <text evidence="1 4">Belongs to the D-isomer specific 2-hydroxyacid dehydrogenase family.</text>
</comment>
<organism evidence="7 8">
    <name type="scientific">Luteibacter yeojuensis</name>
    <dbReference type="NCBI Taxonomy" id="345309"/>
    <lineage>
        <taxon>Bacteria</taxon>
        <taxon>Pseudomonadati</taxon>
        <taxon>Pseudomonadota</taxon>
        <taxon>Gammaproteobacteria</taxon>
        <taxon>Lysobacterales</taxon>
        <taxon>Rhodanobacteraceae</taxon>
        <taxon>Luteibacter</taxon>
    </lineage>
</organism>
<dbReference type="Pfam" id="PF02826">
    <property type="entry name" value="2-Hacid_dh_C"/>
    <property type="match status" value="1"/>
</dbReference>
<dbReference type="PANTHER" id="PTHR10996">
    <property type="entry name" value="2-HYDROXYACID DEHYDROGENASE-RELATED"/>
    <property type="match status" value="1"/>
</dbReference>
<evidence type="ECO:0000259" key="6">
    <source>
        <dbReference type="Pfam" id="PF02826"/>
    </source>
</evidence>
<dbReference type="PANTHER" id="PTHR10996:SF283">
    <property type="entry name" value="GLYOXYLATE_HYDROXYPYRUVATE REDUCTASE B"/>
    <property type="match status" value="1"/>
</dbReference>
<dbReference type="InterPro" id="IPR050223">
    <property type="entry name" value="D-isomer_2-hydroxyacid_DH"/>
</dbReference>
<evidence type="ECO:0000259" key="5">
    <source>
        <dbReference type="Pfam" id="PF00389"/>
    </source>
</evidence>
<dbReference type="InterPro" id="IPR006139">
    <property type="entry name" value="D-isomer_2_OHA_DH_cat_dom"/>
</dbReference>
<dbReference type="GO" id="GO:0005829">
    <property type="term" value="C:cytosol"/>
    <property type="evidence" value="ECO:0007669"/>
    <property type="project" value="TreeGrafter"/>
</dbReference>
<dbReference type="InterPro" id="IPR036291">
    <property type="entry name" value="NAD(P)-bd_dom_sf"/>
</dbReference>
<name>A0A7X5TNW2_9GAMM</name>
<evidence type="ECO:0000256" key="4">
    <source>
        <dbReference type="RuleBase" id="RU003719"/>
    </source>
</evidence>
<dbReference type="PROSITE" id="PS00065">
    <property type="entry name" value="D_2_HYDROXYACID_DH_1"/>
    <property type="match status" value="1"/>
</dbReference>
<dbReference type="AlphaFoldDB" id="A0A7X5TNW2"/>
<dbReference type="GO" id="GO:0051287">
    <property type="term" value="F:NAD binding"/>
    <property type="evidence" value="ECO:0007669"/>
    <property type="project" value="InterPro"/>
</dbReference>
<evidence type="ECO:0000256" key="2">
    <source>
        <dbReference type="ARBA" id="ARBA00023002"/>
    </source>
</evidence>
<dbReference type="FunFam" id="3.40.50.720:FF:000203">
    <property type="entry name" value="D-3-phosphoglycerate dehydrogenase (SerA)"/>
    <property type="match status" value="1"/>
</dbReference>
<dbReference type="GO" id="GO:0016618">
    <property type="term" value="F:hydroxypyruvate reductase [NAD(P)H] activity"/>
    <property type="evidence" value="ECO:0007669"/>
    <property type="project" value="TreeGrafter"/>
</dbReference>
<evidence type="ECO:0000256" key="3">
    <source>
        <dbReference type="ARBA" id="ARBA00023027"/>
    </source>
</evidence>
<accession>A0A7X5TNW2</accession>
<dbReference type="GO" id="GO:0030267">
    <property type="term" value="F:glyoxylate reductase (NADPH) activity"/>
    <property type="evidence" value="ECO:0007669"/>
    <property type="project" value="TreeGrafter"/>
</dbReference>
<keyword evidence="2 4" id="KW-0560">Oxidoreductase</keyword>
<protein>
    <submittedName>
        <fullName evidence="7">D-glycerate dehydrogenase</fullName>
    </submittedName>
</protein>
<comment type="caution">
    <text evidence="7">The sequence shown here is derived from an EMBL/GenBank/DDBJ whole genome shotgun (WGS) entry which is preliminary data.</text>
</comment>
<dbReference type="SUPFAM" id="SSF51735">
    <property type="entry name" value="NAD(P)-binding Rossmann-fold domains"/>
    <property type="match status" value="1"/>
</dbReference>
<sequence length="339" mass="36113">MSKPKVWISRPFFPDIVDRLRPYFEVCAETEDRKHSADELAVCLADADAAIIGLVERIDAATIAGAPRLRFVANLGVGHNNLDLDALSAAGIGASNTPDVLNETVADYAWALMLAAARRVGAAERWLRAGHWQGFRFEGWLGADVHGKTIGILGMGRIGQAIARRASGFRSKVLYHNRSRLDPRIEHDCGATYVDKATLLAESDHLILVLPFTAQNRHAIGAAELAAMKPTATLVNIARGGIVDEAALARALADGVIAAAALDVFEGEPAIHPDLLKLENIVLSPHIASASRDTRRDMAALAVDNVLAAFGHGPHAGRPPTILNPGVLADASRPVFPNA</sequence>